<dbReference type="SUPFAM" id="SSF55545">
    <property type="entry name" value="beta-N-acetylhexosaminidase-like domain"/>
    <property type="match status" value="1"/>
</dbReference>
<dbReference type="PANTHER" id="PTHR22600:SF57">
    <property type="entry name" value="BETA-N-ACETYLHEXOSAMINIDASE"/>
    <property type="match status" value="1"/>
</dbReference>
<feature type="domain" description="Glycoside hydrolase family 20 catalytic" evidence="6">
    <location>
        <begin position="152"/>
        <end position="484"/>
    </location>
</feature>
<dbReference type="PANTHER" id="PTHR22600">
    <property type="entry name" value="BETA-HEXOSAMINIDASE"/>
    <property type="match status" value="1"/>
</dbReference>
<dbReference type="InterPro" id="IPR008979">
    <property type="entry name" value="Galactose-bd-like_sf"/>
</dbReference>
<keyword evidence="5" id="KW-0326">Glycosidase</keyword>
<evidence type="ECO:0000256" key="1">
    <source>
        <dbReference type="ARBA" id="ARBA00001231"/>
    </source>
</evidence>
<dbReference type="EC" id="3.2.1.52" evidence="3"/>
<sequence length="655" mass="74464">MKLKKHFLLPLMCGSLLFNVSCTEKPVPGSVNLIPQVQSVEFQRGSLPLNSLQTICTSEEWKTVAEQFMQDFKNHAGCVLQWSDNSKSSVRIEKSTELLGEAYVLKVTADAVILQAGTEQGVARALTTLYQLLLTAENNELPALTIQDQPRFSYRGLMLDCSRHFWTVDELKKTISQMAFFKLNTLHLHLTDNNAWRLAMDKYPELTEKGTFYADYPELSGKFYTKDDLKEVVRYAALYGVEIMPEVDLPGHSTALLAAMPQFSCNGGSFEAYPEEMPVNERKRGNENMICVGNPASYAFAEEVVNTLIEIFPSKYIHLGGDEVPTHVWEKCPKCMALYKKEGMKQPGELQDYFTRKMSELVRSKGKIMVGWDEINERHAATSDDVLTVWRDTGEKQQKEALERHIPVIMCPQHGCYLDWGYAGNSVRKSYEWDPVLPGVTKEQEALIKGGQGALWTERVATQSRVEWMLYPRLSALAEVLWSPKEQRNWDSFYQRITSYYPVMEKLGINFYEDDALNEKEFVPTEEKPALIRAAHIDTNIPVNMPYHPEYAFDGRNNSFFWGGSTVGKEHYFTVLLTEVTPVKEIEVITGDSKDYITKADLMTSTDGTNFVTVGTFDEYGQAKVQLNDEPVKAVKIQVTGQHTCWPIIKEIILK</sequence>
<proteinExistence type="inferred from homology"/>
<keyword evidence="4" id="KW-0378">Hydrolase</keyword>
<comment type="caution">
    <text evidence="9">The sequence shown here is derived from an EMBL/GenBank/DDBJ whole genome shotgun (WGS) entry which is preliminary data.</text>
</comment>
<evidence type="ECO:0000313" key="10">
    <source>
        <dbReference type="Proteomes" id="UP001141933"/>
    </source>
</evidence>
<comment type="catalytic activity">
    <reaction evidence="1">
        <text>Hydrolysis of terminal non-reducing N-acetyl-D-hexosamine residues in N-acetyl-beta-D-hexosaminides.</text>
        <dbReference type="EC" id="3.2.1.52"/>
    </reaction>
</comment>
<dbReference type="Gene3D" id="3.30.379.10">
    <property type="entry name" value="Chitobiase/beta-hexosaminidase domain 2-like"/>
    <property type="match status" value="1"/>
</dbReference>
<dbReference type="InterPro" id="IPR015883">
    <property type="entry name" value="Glyco_hydro_20_cat"/>
</dbReference>
<dbReference type="Gene3D" id="2.60.120.260">
    <property type="entry name" value="Galactose-binding domain-like"/>
    <property type="match status" value="1"/>
</dbReference>
<dbReference type="InterPro" id="IPR015882">
    <property type="entry name" value="HEX_bac_N"/>
</dbReference>
<feature type="domain" description="Beta-hexosaminidase bacterial type N-terminal" evidence="8">
    <location>
        <begin position="32"/>
        <end position="149"/>
    </location>
</feature>
<dbReference type="SUPFAM" id="SSF49785">
    <property type="entry name" value="Galactose-binding domain-like"/>
    <property type="match status" value="1"/>
</dbReference>
<evidence type="ECO:0000259" key="6">
    <source>
        <dbReference type="Pfam" id="PF00728"/>
    </source>
</evidence>
<evidence type="ECO:0000313" key="9">
    <source>
        <dbReference type="EMBL" id="MCZ8372362.1"/>
    </source>
</evidence>
<dbReference type="RefSeq" id="WP_269877557.1">
    <property type="nucleotide sequence ID" value="NZ_JAPZVM010000004.1"/>
</dbReference>
<gene>
    <name evidence="9" type="ORF">O6P32_06510</name>
</gene>
<dbReference type="InterPro" id="IPR000421">
    <property type="entry name" value="FA58C"/>
</dbReference>
<keyword evidence="10" id="KW-1185">Reference proteome</keyword>
<accession>A0ABT4PH32</accession>
<evidence type="ECO:0000256" key="4">
    <source>
        <dbReference type="ARBA" id="ARBA00022801"/>
    </source>
</evidence>
<dbReference type="SUPFAM" id="SSF51445">
    <property type="entry name" value="(Trans)glycosidases"/>
    <property type="match status" value="1"/>
</dbReference>
<name>A0ABT4PH32_9BACT</name>
<evidence type="ECO:0000256" key="3">
    <source>
        <dbReference type="ARBA" id="ARBA00012663"/>
    </source>
</evidence>
<dbReference type="CDD" id="cd06563">
    <property type="entry name" value="GH20_chitobiase-like"/>
    <property type="match status" value="1"/>
</dbReference>
<evidence type="ECO:0000259" key="8">
    <source>
        <dbReference type="Pfam" id="PF02838"/>
    </source>
</evidence>
<evidence type="ECO:0000256" key="5">
    <source>
        <dbReference type="ARBA" id="ARBA00023295"/>
    </source>
</evidence>
<organism evidence="9 10">
    <name type="scientific">Phocaeicola acetigenes</name>
    <dbReference type="NCBI Taxonomy" id="3016083"/>
    <lineage>
        <taxon>Bacteria</taxon>
        <taxon>Pseudomonadati</taxon>
        <taxon>Bacteroidota</taxon>
        <taxon>Bacteroidia</taxon>
        <taxon>Bacteroidales</taxon>
        <taxon>Bacteroidaceae</taxon>
        <taxon>Phocaeicola</taxon>
    </lineage>
</organism>
<dbReference type="Pfam" id="PF00754">
    <property type="entry name" value="F5_F8_type_C"/>
    <property type="match status" value="1"/>
</dbReference>
<dbReference type="InterPro" id="IPR029018">
    <property type="entry name" value="Hex-like_dom2"/>
</dbReference>
<dbReference type="Pfam" id="PF00728">
    <property type="entry name" value="Glyco_hydro_20"/>
    <property type="match status" value="1"/>
</dbReference>
<dbReference type="Gene3D" id="3.20.20.80">
    <property type="entry name" value="Glycosidases"/>
    <property type="match status" value="1"/>
</dbReference>
<evidence type="ECO:0000256" key="2">
    <source>
        <dbReference type="ARBA" id="ARBA00006285"/>
    </source>
</evidence>
<dbReference type="Proteomes" id="UP001141933">
    <property type="component" value="Unassembled WGS sequence"/>
</dbReference>
<protein>
    <recommendedName>
        <fullName evidence="3">beta-N-acetylhexosaminidase</fullName>
        <ecNumber evidence="3">3.2.1.52</ecNumber>
    </recommendedName>
</protein>
<dbReference type="PRINTS" id="PR00738">
    <property type="entry name" value="GLHYDRLASE20"/>
</dbReference>
<comment type="similarity">
    <text evidence="2">Belongs to the glycosyl hydrolase 20 family.</text>
</comment>
<dbReference type="InterPro" id="IPR025705">
    <property type="entry name" value="Beta_hexosaminidase_sua/sub"/>
</dbReference>
<dbReference type="InterPro" id="IPR017853">
    <property type="entry name" value="GH"/>
</dbReference>
<reference evidence="9" key="1">
    <citation type="submission" date="2022-12" db="EMBL/GenBank/DDBJ databases">
        <title>Phocaeicola acetigenes sp. nov., isolated feces from a healthy human.</title>
        <authorList>
            <person name="Do H."/>
            <person name="Ha Y.B."/>
            <person name="Kim J.-S."/>
            <person name="Suh M.K."/>
            <person name="Kim H.S."/>
            <person name="Lee J.-S."/>
        </authorList>
    </citation>
    <scope>NUCLEOTIDE SEQUENCE</scope>
    <source>
        <strain evidence="9">KGMB11183</strain>
    </source>
</reference>
<dbReference type="Pfam" id="PF02838">
    <property type="entry name" value="Glyco_hydro_20b"/>
    <property type="match status" value="1"/>
</dbReference>
<dbReference type="EMBL" id="JAPZVM010000004">
    <property type="protein sequence ID" value="MCZ8372362.1"/>
    <property type="molecule type" value="Genomic_DNA"/>
</dbReference>
<evidence type="ECO:0000259" key="7">
    <source>
        <dbReference type="Pfam" id="PF00754"/>
    </source>
</evidence>
<feature type="domain" description="F5/8 type C" evidence="7">
    <location>
        <begin position="546"/>
        <end position="651"/>
    </location>
</feature>